<keyword evidence="1" id="KW-0677">Repeat</keyword>
<reference evidence="4 5" key="1">
    <citation type="submission" date="2016-10" db="EMBL/GenBank/DDBJ databases">
        <authorList>
            <person name="de Groot N.N."/>
        </authorList>
    </citation>
    <scope>NUCLEOTIDE SEQUENCE [LARGE SCALE GENOMIC DNA]</scope>
    <source>
        <strain evidence="4 5">CGMCC 4.1859</strain>
    </source>
</reference>
<feature type="chain" id="PRO_5011683644" evidence="2">
    <location>
        <begin position="30"/>
        <end position="371"/>
    </location>
</feature>
<dbReference type="Pfam" id="PF13229">
    <property type="entry name" value="Beta_helix"/>
    <property type="match status" value="2"/>
</dbReference>
<evidence type="ECO:0000259" key="3">
    <source>
        <dbReference type="Pfam" id="PF13229"/>
    </source>
</evidence>
<sequence length="371" mass="38739">MTKPQLRVLALSAATSAVLGLAWAPQAHATGTVLKVDAGESVQRALDAARPGDTVYLGPGTYRESIQVKKSGVTVRGAGDRTVLVPATTKARKADACAAAGNGICVEGTAAHPLKGVRISNLTVRGFKKNGVWASRTDELVVHHVMAEKNGTWGIAQERSTEGRLINNTARANGDAGIFLANTVDTEAGATDTDGTLVRGNDLVDNRIGVTVRRLREVRVEANDITANCAGVMVVGDENKPRVGDITVRLNHVHHNNKFCAANSRLPAIQGAGIVLTGAEKVTVVRNTVEDNKGTTPMSGGIVLFKSFVGALNENNTIQDNTLQDNGPADLADRDTAKTNTFQGNTCGTSEPAALCGNRTLPAAAPAGGRR</sequence>
<dbReference type="AlphaFoldDB" id="A0A1G7DX48"/>
<dbReference type="InterPro" id="IPR012334">
    <property type="entry name" value="Pectin_lyas_fold"/>
</dbReference>
<evidence type="ECO:0000313" key="5">
    <source>
        <dbReference type="Proteomes" id="UP000198614"/>
    </source>
</evidence>
<dbReference type="SMART" id="SM00710">
    <property type="entry name" value="PbH1"/>
    <property type="match status" value="7"/>
</dbReference>
<dbReference type="SUPFAM" id="SSF51126">
    <property type="entry name" value="Pectin lyase-like"/>
    <property type="match status" value="1"/>
</dbReference>
<proteinExistence type="predicted"/>
<dbReference type="EMBL" id="FNAX01000002">
    <property type="protein sequence ID" value="SDE56054.1"/>
    <property type="molecule type" value="Genomic_DNA"/>
</dbReference>
<dbReference type="InterPro" id="IPR011050">
    <property type="entry name" value="Pectin_lyase_fold/virulence"/>
</dbReference>
<evidence type="ECO:0000256" key="2">
    <source>
        <dbReference type="SAM" id="SignalP"/>
    </source>
</evidence>
<gene>
    <name evidence="4" type="ORF">SAMN05216260_102380</name>
</gene>
<accession>A0A1G7DX48</accession>
<feature type="signal peptide" evidence="2">
    <location>
        <begin position="1"/>
        <end position="29"/>
    </location>
</feature>
<evidence type="ECO:0000313" key="4">
    <source>
        <dbReference type="EMBL" id="SDE56054.1"/>
    </source>
</evidence>
<feature type="domain" description="Right handed beta helix" evidence="3">
    <location>
        <begin position="99"/>
        <end position="240"/>
    </location>
</feature>
<evidence type="ECO:0000256" key="1">
    <source>
        <dbReference type="ARBA" id="ARBA00022737"/>
    </source>
</evidence>
<protein>
    <submittedName>
        <fullName evidence="4">Parallel beta-helix repeat (Two copies)</fullName>
    </submittedName>
</protein>
<dbReference type="InterPro" id="IPR051550">
    <property type="entry name" value="SCF-Subunits/Alg-Epimerases"/>
</dbReference>
<dbReference type="Proteomes" id="UP000198614">
    <property type="component" value="Unassembled WGS sequence"/>
</dbReference>
<dbReference type="InterPro" id="IPR039448">
    <property type="entry name" value="Beta_helix"/>
</dbReference>
<name>A0A1G7DX48_9ACTN</name>
<dbReference type="Gene3D" id="2.160.20.10">
    <property type="entry name" value="Single-stranded right-handed beta-helix, Pectin lyase-like"/>
    <property type="match status" value="1"/>
</dbReference>
<organism evidence="4 5">
    <name type="scientific">Streptomyces griseoaurantiacus</name>
    <dbReference type="NCBI Taxonomy" id="68213"/>
    <lineage>
        <taxon>Bacteria</taxon>
        <taxon>Bacillati</taxon>
        <taxon>Actinomycetota</taxon>
        <taxon>Actinomycetes</taxon>
        <taxon>Kitasatosporales</taxon>
        <taxon>Streptomycetaceae</taxon>
        <taxon>Streptomyces</taxon>
        <taxon>Streptomyces aurantiacus group</taxon>
    </lineage>
</organism>
<dbReference type="PANTHER" id="PTHR22990:SF15">
    <property type="entry name" value="F-BOX ONLY PROTEIN 10"/>
    <property type="match status" value="1"/>
</dbReference>
<dbReference type="PANTHER" id="PTHR22990">
    <property type="entry name" value="F-BOX ONLY PROTEIN"/>
    <property type="match status" value="1"/>
</dbReference>
<dbReference type="InterPro" id="IPR006626">
    <property type="entry name" value="PbH1"/>
</dbReference>
<dbReference type="OrthoDB" id="339817at2"/>
<feature type="domain" description="Right handed beta helix" evidence="3">
    <location>
        <begin position="245"/>
        <end position="346"/>
    </location>
</feature>
<keyword evidence="2" id="KW-0732">Signal</keyword>